<dbReference type="Proteomes" id="UP001628220">
    <property type="component" value="Unassembled WGS sequence"/>
</dbReference>
<dbReference type="RefSeq" id="WP_411915548.1">
    <property type="nucleotide sequence ID" value="NZ_BAAFSF010000001.1"/>
</dbReference>
<name>A0ABQ0E215_9PORP</name>
<organism evidence="1 2">
    <name type="scientific">Porphyromonas miyakawae</name>
    <dbReference type="NCBI Taxonomy" id="3137470"/>
    <lineage>
        <taxon>Bacteria</taxon>
        <taxon>Pseudomonadati</taxon>
        <taxon>Bacteroidota</taxon>
        <taxon>Bacteroidia</taxon>
        <taxon>Bacteroidales</taxon>
        <taxon>Porphyromonadaceae</taxon>
        <taxon>Porphyromonas</taxon>
    </lineage>
</organism>
<dbReference type="InterPro" id="IPR027417">
    <property type="entry name" value="P-loop_NTPase"/>
</dbReference>
<reference evidence="1 2" key="1">
    <citation type="journal article" date="2025" name="Int. J. Syst. Evol. Microbiol.">
        <title>Desulfovibrio falkowii sp. nov., Porphyromonas miyakawae sp. nov., Mediterraneibacter flintii sp. nov. and Owariibacterium komagatae gen. nov., sp. nov., isolated from human faeces.</title>
        <authorList>
            <person name="Hamaguchi T."/>
            <person name="Ohara M."/>
            <person name="Hisatomi A."/>
            <person name="Sekiguchi K."/>
            <person name="Takeda J.I."/>
            <person name="Ueyama J."/>
            <person name="Ito M."/>
            <person name="Nishiwaki H."/>
            <person name="Ogi T."/>
            <person name="Hirayama M."/>
            <person name="Ohkuma M."/>
            <person name="Sakamoto M."/>
            <person name="Ohno K."/>
        </authorList>
    </citation>
    <scope>NUCLEOTIDE SEQUENCE [LARGE SCALE GENOMIC DNA]</scope>
    <source>
        <strain evidence="1 2">13CB11C</strain>
    </source>
</reference>
<dbReference type="EMBL" id="BAAFSF010000001">
    <property type="protein sequence ID" value="GAB1251746.1"/>
    <property type="molecule type" value="Genomic_DNA"/>
</dbReference>
<evidence type="ECO:0000313" key="2">
    <source>
        <dbReference type="Proteomes" id="UP001628220"/>
    </source>
</evidence>
<dbReference type="PANTHER" id="PTHR11669:SF8">
    <property type="entry name" value="DNA POLYMERASE III SUBUNIT DELTA"/>
    <property type="match status" value="1"/>
</dbReference>
<gene>
    <name evidence="1" type="ORF">Tsumi_08500</name>
</gene>
<accession>A0ABQ0E215</accession>
<keyword evidence="2" id="KW-1185">Reference proteome</keyword>
<protein>
    <submittedName>
        <fullName evidence="1">DNA polymerase III subunit delta</fullName>
    </submittedName>
</protein>
<dbReference type="SUPFAM" id="SSF52540">
    <property type="entry name" value="P-loop containing nucleoside triphosphate hydrolases"/>
    <property type="match status" value="1"/>
</dbReference>
<evidence type="ECO:0000313" key="1">
    <source>
        <dbReference type="EMBL" id="GAB1251746.1"/>
    </source>
</evidence>
<sequence>MRFVDIEGYDVAKETLRQMACTGRVPHNLLIEMEDGMPGIALSIAFFQYLTCSHRSNEDSCGVCSNCRKVASLTHPELFFVYPVVKASGATNPSEIYFESWRDMIMEKGALYDHSDWLNALDAGNSQPIIYAKDAEYIEDKLSRTISIGNWRAIIIYEPERMSIDASNKLLKLMEEPPQGSLFISVSYDTERLLSTVKSRMQRIELLPENRQSIITSLRKYYPEATPAAIERAMLRSDGILSRAIKQMELSGAAPDFFVAYKTLIQALLQRNVANMQRLAETMSGKGREWVIAALAYMEDSFRYAFRAGVCSGIDESEITSEELQLVTSLEGIVTVDTLAKIFELLEKAIRHVKGNVFTKVVLFDTFMRLTSLLTPAIKMKLLR</sequence>
<dbReference type="InterPro" id="IPR050238">
    <property type="entry name" value="DNA_Rep/Repair_Clamp_Loader"/>
</dbReference>
<dbReference type="Pfam" id="PF13177">
    <property type="entry name" value="DNA_pol3_delta2"/>
    <property type="match status" value="1"/>
</dbReference>
<dbReference type="Gene3D" id="3.40.50.300">
    <property type="entry name" value="P-loop containing nucleotide triphosphate hydrolases"/>
    <property type="match status" value="1"/>
</dbReference>
<dbReference type="PANTHER" id="PTHR11669">
    <property type="entry name" value="REPLICATION FACTOR C / DNA POLYMERASE III GAMMA-TAU SUBUNIT"/>
    <property type="match status" value="1"/>
</dbReference>
<comment type="caution">
    <text evidence="1">The sequence shown here is derived from an EMBL/GenBank/DDBJ whole genome shotgun (WGS) entry which is preliminary data.</text>
</comment>
<proteinExistence type="predicted"/>